<protein>
    <recommendedName>
        <fullName evidence="3 9">Nicotinate phosphoribosyltransferase</fullName>
        <ecNumber evidence="3 9">6.3.4.21</ecNumber>
    </recommendedName>
</protein>
<evidence type="ECO:0000256" key="9">
    <source>
        <dbReference type="RuleBase" id="RU365100"/>
    </source>
</evidence>
<dbReference type="PANTHER" id="PTHR11098:SF1">
    <property type="entry name" value="NICOTINATE PHOSPHORIBOSYLTRANSFERASE"/>
    <property type="match status" value="1"/>
</dbReference>
<dbReference type="AlphaFoldDB" id="A0A1M6L6F4"/>
<dbReference type="InterPro" id="IPR006405">
    <property type="entry name" value="Nic_PRibTrfase_pncB"/>
</dbReference>
<evidence type="ECO:0000259" key="11">
    <source>
        <dbReference type="Pfam" id="PF17767"/>
    </source>
</evidence>
<organism evidence="13 14">
    <name type="scientific">Alicyclobacillus tolerans</name>
    <dbReference type="NCBI Taxonomy" id="90970"/>
    <lineage>
        <taxon>Bacteria</taxon>
        <taxon>Bacillati</taxon>
        <taxon>Bacillota</taxon>
        <taxon>Bacilli</taxon>
        <taxon>Bacillales</taxon>
        <taxon>Alicyclobacillaceae</taxon>
        <taxon>Alicyclobacillus</taxon>
    </lineage>
</organism>
<evidence type="ECO:0000256" key="1">
    <source>
        <dbReference type="ARBA" id="ARBA00004952"/>
    </source>
</evidence>
<dbReference type="SUPFAM" id="SSF54675">
    <property type="entry name" value="Nicotinate/Quinolinate PRTase N-terminal domain-like"/>
    <property type="match status" value="1"/>
</dbReference>
<dbReference type="InterPro" id="IPR036068">
    <property type="entry name" value="Nicotinate_pribotase-like_C"/>
</dbReference>
<dbReference type="NCBIfam" id="NF006695">
    <property type="entry name" value="PRK09243.1-2"/>
    <property type="match status" value="1"/>
</dbReference>
<feature type="domain" description="Nicotinate phosphoribosyltransferase C-terminal" evidence="12">
    <location>
        <begin position="389"/>
        <end position="497"/>
    </location>
</feature>
<dbReference type="InterPro" id="IPR041525">
    <property type="entry name" value="N/Namide_PRibTrfase"/>
</dbReference>
<dbReference type="EC" id="6.3.4.21" evidence="3 9"/>
<comment type="pathway">
    <text evidence="1 9">Cofactor biosynthesis; NAD(+) biosynthesis; nicotinate D-ribonucleotide from nicotinate: step 1/1.</text>
</comment>
<evidence type="ECO:0000259" key="12">
    <source>
        <dbReference type="Pfam" id="PF17956"/>
    </source>
</evidence>
<reference evidence="14" key="1">
    <citation type="submission" date="2016-11" db="EMBL/GenBank/DDBJ databases">
        <authorList>
            <person name="Varghese N."/>
            <person name="Submissions S."/>
        </authorList>
    </citation>
    <scope>NUCLEOTIDE SEQUENCE [LARGE SCALE GENOMIC DNA]</scope>
    <source>
        <strain evidence="14">USBA-503</strain>
    </source>
</reference>
<proteinExistence type="inferred from homology"/>
<dbReference type="InterPro" id="IPR041619">
    <property type="entry name" value="NAPRTase_C"/>
</dbReference>
<evidence type="ECO:0000256" key="3">
    <source>
        <dbReference type="ARBA" id="ARBA00013236"/>
    </source>
</evidence>
<name>A0A1M6L6F4_9BACL</name>
<evidence type="ECO:0000256" key="8">
    <source>
        <dbReference type="ARBA" id="ARBA00048668"/>
    </source>
</evidence>
<keyword evidence="6 9" id="KW-0662">Pyridine nucleotide biosynthesis</keyword>
<dbReference type="NCBIfam" id="NF009131">
    <property type="entry name" value="PRK12484.1"/>
    <property type="match status" value="1"/>
</dbReference>
<dbReference type="PANTHER" id="PTHR11098">
    <property type="entry name" value="NICOTINATE PHOSPHORIBOSYLTRANSFERASE"/>
    <property type="match status" value="1"/>
</dbReference>
<dbReference type="GO" id="GO:0047280">
    <property type="term" value="F:nicotinamide phosphoribosyltransferase activity"/>
    <property type="evidence" value="ECO:0007669"/>
    <property type="project" value="UniProtKB-ARBA"/>
</dbReference>
<dbReference type="Gene3D" id="3.20.140.10">
    <property type="entry name" value="nicotinate phosphoribosyltransferase"/>
    <property type="match status" value="1"/>
</dbReference>
<sequence>MKEPSSLAARKATERILEISRLPVYRNRHTTLLTDLYQLTMMYGHFCAGRHQQRVVFDMFYRSNPCNNGFVIAAGLEQVVWYLQHVRFSEEDLEYLRSLHLFGDDFIEALRHFHFTGDLYAVPEGTIVFPNEPLLRFEGPIFEVQLIESAVLTFVNHQSLIATKAQRIVDAAKVNPVAPNAPVIEMGLRRAQNLDAAVFGSRAAYIGGCTSTSNVLAGQSFDIPVAGTQGHSWIQSFPSELEAFRAYARTFPDATVLLVDTYDVLNSGVPNAIIVGHELRKEGRSLKAIRIDSGDLAYLSKRARQMLDAAGLTDCGIVASSDLDEWTIRELALQGAQITSYGVGTSLITSNNCPALGGVYKLVAHEMNGKLEPCIKVSENPSKVTNPGKKKVLRLLKDGMAVADLIALDDEELNPEQPLTLFHPIHTYKRKTIVHYEIEELLQPIVIQGELVYTLPRLPEIRKRVEDGLCRFSSETLRHLNPHEYHVDLSQPLWDLKQRLLHELRG</sequence>
<dbReference type="InterPro" id="IPR040727">
    <property type="entry name" value="NAPRTase_N"/>
</dbReference>
<gene>
    <name evidence="13" type="ORF">SAMN05443507_102114</name>
</gene>
<dbReference type="PIRSF" id="PIRSF000484">
    <property type="entry name" value="NAPRT"/>
    <property type="match status" value="1"/>
</dbReference>
<accession>A0A1M6L6F4</accession>
<feature type="domain" description="Nicotinate/nicotinamide phosphoribosyltransferase" evidence="10">
    <location>
        <begin position="184"/>
        <end position="377"/>
    </location>
</feature>
<dbReference type="GO" id="GO:0034355">
    <property type="term" value="P:NAD+ biosynthetic process via the salvage pathway"/>
    <property type="evidence" value="ECO:0007669"/>
    <property type="project" value="TreeGrafter"/>
</dbReference>
<dbReference type="Pfam" id="PF04095">
    <property type="entry name" value="NAPRTase"/>
    <property type="match status" value="1"/>
</dbReference>
<comment type="catalytic activity">
    <reaction evidence="8 9">
        <text>5-phospho-alpha-D-ribose 1-diphosphate + nicotinate + ATP + H2O = nicotinate beta-D-ribonucleotide + ADP + phosphate + diphosphate</text>
        <dbReference type="Rhea" id="RHEA:36163"/>
        <dbReference type="ChEBI" id="CHEBI:15377"/>
        <dbReference type="ChEBI" id="CHEBI:30616"/>
        <dbReference type="ChEBI" id="CHEBI:32544"/>
        <dbReference type="ChEBI" id="CHEBI:33019"/>
        <dbReference type="ChEBI" id="CHEBI:43474"/>
        <dbReference type="ChEBI" id="CHEBI:57502"/>
        <dbReference type="ChEBI" id="CHEBI:58017"/>
        <dbReference type="ChEBI" id="CHEBI:456216"/>
        <dbReference type="EC" id="6.3.4.21"/>
    </reaction>
</comment>
<keyword evidence="13" id="KW-0328">Glycosyltransferase</keyword>
<comment type="similarity">
    <text evidence="2 9">Belongs to the NAPRTase family.</text>
</comment>
<dbReference type="Gene3D" id="3.20.20.70">
    <property type="entry name" value="Aldolase class I"/>
    <property type="match status" value="1"/>
</dbReference>
<comment type="function">
    <text evidence="9">Catalyzes the first step in the biosynthesis of NAD from nicotinic acid, the ATP-dependent synthesis of beta-nicotinate D-ribonucleotide from nicotinate and 5-phospho-D-ribose 1-phosphate.</text>
</comment>
<evidence type="ECO:0000256" key="7">
    <source>
        <dbReference type="ARBA" id="ARBA00022679"/>
    </source>
</evidence>
<feature type="domain" description="Nicotinate phosphoribosyltransferase N-terminal" evidence="11">
    <location>
        <begin position="32"/>
        <end position="156"/>
    </location>
</feature>
<dbReference type="GO" id="GO:0004516">
    <property type="term" value="F:nicotinate phosphoribosyltransferase activity"/>
    <property type="evidence" value="ECO:0007669"/>
    <property type="project" value="UniProtKB-UniRule"/>
</dbReference>
<evidence type="ECO:0000313" key="13">
    <source>
        <dbReference type="EMBL" id="SHJ66785.1"/>
    </source>
</evidence>
<dbReference type="Pfam" id="PF17767">
    <property type="entry name" value="NAPRTase_N"/>
    <property type="match status" value="1"/>
</dbReference>
<dbReference type="CDD" id="cd01570">
    <property type="entry name" value="NAPRTase_A"/>
    <property type="match status" value="1"/>
</dbReference>
<evidence type="ECO:0000256" key="5">
    <source>
        <dbReference type="ARBA" id="ARBA00022598"/>
    </source>
</evidence>
<dbReference type="SUPFAM" id="SSF51690">
    <property type="entry name" value="Nicotinate/Quinolinate PRTase C-terminal domain-like"/>
    <property type="match status" value="1"/>
</dbReference>
<keyword evidence="4" id="KW-0597">Phosphoprotein</keyword>
<dbReference type="Proteomes" id="UP000184016">
    <property type="component" value="Unassembled WGS sequence"/>
</dbReference>
<dbReference type="STRING" id="1830138.SAMN05443507_102114"/>
<evidence type="ECO:0000259" key="10">
    <source>
        <dbReference type="Pfam" id="PF04095"/>
    </source>
</evidence>
<dbReference type="EMBL" id="FRAF01000002">
    <property type="protein sequence ID" value="SHJ66785.1"/>
    <property type="molecule type" value="Genomic_DNA"/>
</dbReference>
<dbReference type="FunFam" id="3.20.20.70:FF:000076">
    <property type="entry name" value="Nicotinate phosphoribosyltransferase"/>
    <property type="match status" value="1"/>
</dbReference>
<dbReference type="NCBIfam" id="TIGR01513">
    <property type="entry name" value="NAPRTase_put"/>
    <property type="match status" value="1"/>
</dbReference>
<evidence type="ECO:0000256" key="6">
    <source>
        <dbReference type="ARBA" id="ARBA00022642"/>
    </source>
</evidence>
<evidence type="ECO:0000256" key="4">
    <source>
        <dbReference type="ARBA" id="ARBA00022553"/>
    </source>
</evidence>
<keyword evidence="7 9" id="KW-0808">Transferase</keyword>
<comment type="PTM">
    <text evidence="9">Transiently phosphorylated on a His residue during the reaction cycle. Phosphorylation strongly increases the affinity for substrates and increases the rate of nicotinate D-ribonucleotide production. Dephosphorylation regenerates the low-affinity form of the enzyme, leading to product release.</text>
</comment>
<dbReference type="InterPro" id="IPR013785">
    <property type="entry name" value="Aldolase_TIM"/>
</dbReference>
<dbReference type="GO" id="GO:0005829">
    <property type="term" value="C:cytosol"/>
    <property type="evidence" value="ECO:0007669"/>
    <property type="project" value="TreeGrafter"/>
</dbReference>
<evidence type="ECO:0000256" key="2">
    <source>
        <dbReference type="ARBA" id="ARBA00010897"/>
    </source>
</evidence>
<dbReference type="RefSeq" id="WP_255567366.1">
    <property type="nucleotide sequence ID" value="NZ_FRAF01000002.1"/>
</dbReference>
<keyword evidence="14" id="KW-1185">Reference proteome</keyword>
<keyword evidence="5 9" id="KW-0436">Ligase</keyword>
<dbReference type="InterPro" id="IPR007229">
    <property type="entry name" value="Nic_PRibTrfase-Fam"/>
</dbReference>
<dbReference type="Pfam" id="PF17956">
    <property type="entry name" value="NAPRTase_C"/>
    <property type="match status" value="1"/>
</dbReference>
<dbReference type="UniPathway" id="UPA00253">
    <property type="reaction ID" value="UER00457"/>
</dbReference>
<evidence type="ECO:0000313" key="14">
    <source>
        <dbReference type="Proteomes" id="UP000184016"/>
    </source>
</evidence>